<sequence>MIDTLPKITIITVVFNGKDSLLQTINSVSNIGYNNLEYIIIDGGSNDGTQEIIQENESKITYWLSEKDKGIYDAMNKGWAKADSNSYILYLGSGDTIIQLPDMNQYRDIDIIYGNVNLGEKHIFQSEISWRSYFGNTIHHQALLIKKGIHTSPPFSLNYKIYADFDFNQRLMKAGHKFHKDENFRGYALEGGVSEEIAVKESLQVVRDNYGVVVSAIAAVYYKVQKIYGNKKINSSNSSI</sequence>
<dbReference type="InterPro" id="IPR029044">
    <property type="entry name" value="Nucleotide-diphossugar_trans"/>
</dbReference>
<dbReference type="GO" id="GO:0016758">
    <property type="term" value="F:hexosyltransferase activity"/>
    <property type="evidence" value="ECO:0007669"/>
    <property type="project" value="UniProtKB-ARBA"/>
</dbReference>
<keyword evidence="2" id="KW-0808">Transferase</keyword>
<reference evidence="2 3" key="1">
    <citation type="submission" date="2018-10" db="EMBL/GenBank/DDBJ databases">
        <title>Genome sequencing of Pedobacter jejuensis TNB23.</title>
        <authorList>
            <person name="Cho Y.-J."/>
            <person name="Cho A."/>
            <person name="Kim O.-S."/>
        </authorList>
    </citation>
    <scope>NUCLEOTIDE SEQUENCE [LARGE SCALE GENOMIC DNA]</scope>
    <source>
        <strain evidence="2 3">TNB23</strain>
    </source>
</reference>
<evidence type="ECO:0000259" key="1">
    <source>
        <dbReference type="Pfam" id="PF00535"/>
    </source>
</evidence>
<evidence type="ECO:0000313" key="3">
    <source>
        <dbReference type="Proteomes" id="UP000274046"/>
    </source>
</evidence>
<dbReference type="PANTHER" id="PTHR22916:SF67">
    <property type="entry name" value="COLANIC ACID BIOSYNTHESIS GLYCOSYL TRANSFERASE WCAE-RELATED"/>
    <property type="match status" value="1"/>
</dbReference>
<dbReference type="PANTHER" id="PTHR22916">
    <property type="entry name" value="GLYCOSYLTRANSFERASE"/>
    <property type="match status" value="1"/>
</dbReference>
<evidence type="ECO:0000313" key="2">
    <source>
        <dbReference type="EMBL" id="RNL56906.1"/>
    </source>
</evidence>
<feature type="domain" description="Glycosyltransferase 2-like" evidence="1">
    <location>
        <begin position="9"/>
        <end position="92"/>
    </location>
</feature>
<proteinExistence type="predicted"/>
<organism evidence="2 3">
    <name type="scientific">Pedobacter jejuensis</name>
    <dbReference type="NCBI Taxonomy" id="1268550"/>
    <lineage>
        <taxon>Bacteria</taxon>
        <taxon>Pseudomonadati</taxon>
        <taxon>Bacteroidota</taxon>
        <taxon>Sphingobacteriia</taxon>
        <taxon>Sphingobacteriales</taxon>
        <taxon>Sphingobacteriaceae</taxon>
        <taxon>Pedobacter</taxon>
    </lineage>
</organism>
<keyword evidence="3" id="KW-1185">Reference proteome</keyword>
<dbReference type="Pfam" id="PF00535">
    <property type="entry name" value="Glycos_transf_2"/>
    <property type="match status" value="1"/>
</dbReference>
<accession>A0A3N0C2Y4</accession>
<dbReference type="Proteomes" id="UP000274046">
    <property type="component" value="Unassembled WGS sequence"/>
</dbReference>
<dbReference type="AlphaFoldDB" id="A0A3N0C2Y4"/>
<dbReference type="EMBL" id="RBEE01000001">
    <property type="protein sequence ID" value="RNL56906.1"/>
    <property type="molecule type" value="Genomic_DNA"/>
</dbReference>
<protein>
    <submittedName>
        <fullName evidence="2">Glycosyltransferase</fullName>
    </submittedName>
</protein>
<name>A0A3N0C2Y4_9SPHI</name>
<gene>
    <name evidence="2" type="ORF">D7004_00375</name>
</gene>
<dbReference type="Gene3D" id="3.90.550.10">
    <property type="entry name" value="Spore Coat Polysaccharide Biosynthesis Protein SpsA, Chain A"/>
    <property type="match status" value="1"/>
</dbReference>
<dbReference type="SUPFAM" id="SSF53448">
    <property type="entry name" value="Nucleotide-diphospho-sugar transferases"/>
    <property type="match status" value="1"/>
</dbReference>
<dbReference type="RefSeq" id="WP_123203888.1">
    <property type="nucleotide sequence ID" value="NZ_RBEE01000001.1"/>
</dbReference>
<comment type="caution">
    <text evidence="2">The sequence shown here is derived from an EMBL/GenBank/DDBJ whole genome shotgun (WGS) entry which is preliminary data.</text>
</comment>
<dbReference type="CDD" id="cd06433">
    <property type="entry name" value="GT_2_WfgS_like"/>
    <property type="match status" value="1"/>
</dbReference>
<dbReference type="InterPro" id="IPR001173">
    <property type="entry name" value="Glyco_trans_2-like"/>
</dbReference>
<dbReference type="OrthoDB" id="9788101at2"/>